<dbReference type="Pfam" id="PF01142">
    <property type="entry name" value="TruD"/>
    <property type="match status" value="1"/>
</dbReference>
<dbReference type="InterPro" id="IPR020103">
    <property type="entry name" value="PsdUridine_synth_cat_dom_sf"/>
</dbReference>
<dbReference type="AlphaFoldDB" id="D2RGV9"/>
<keyword evidence="7" id="KW-1185">Reference proteome</keyword>
<evidence type="ECO:0000313" key="6">
    <source>
        <dbReference type="EMBL" id="ADB57534.1"/>
    </source>
</evidence>
<dbReference type="STRING" id="572546.Arcpr_0468"/>
<dbReference type="PaxDb" id="572546-Arcpr_0468"/>
<sequence>MITPTYSVEEVVGIRGYITSHEGINGIFKENPEDFYVEEVADLKIGEGDWVIIKVKKVNWDTLNFVRVLSNKLRISQKRISYAGTKDKRAVSVQYFAVRIKSEDELERLKGLSIKDAEIEVVGRTNRSIQLGDLKGNIFKVVIKNAKNVSNIPLIEGELRARGTPNFFGLQRFGSIRFITHEVGKYILKRDYETAFWVYVAKPFEGESEDARKVREILWNTRDVKFGLREMPKYLRYERTLLQKLREGKSEKEALLSLPENLKMMFIHAYQSYVFNNVLSDRIAEFGNLKVVEKGDWVDFVNLNDYYTFREDFVKVHDHNYKRVKFLIERGLCALAIPLPGYETPLGDDWTSERIRFYLERDGIDLKDFKHEYKEFSSKGSVRVADMLIEQTNLKYEVEENVTFSFYLPKGCYATVLLREFVKKPLA</sequence>
<dbReference type="Proteomes" id="UP000001901">
    <property type="component" value="Chromosome"/>
</dbReference>
<dbReference type="GO" id="GO:0160150">
    <property type="term" value="F:tRNA pseudouridine(13) synthase activity"/>
    <property type="evidence" value="ECO:0007669"/>
    <property type="project" value="UniProtKB-EC"/>
</dbReference>
<dbReference type="HAMAP" id="MF_01082">
    <property type="entry name" value="TruD"/>
    <property type="match status" value="1"/>
</dbReference>
<organism evidence="6 7">
    <name type="scientific">Archaeoglobus profundus (strain DSM 5631 / JCM 9629 / NBRC 100127 / Av18)</name>
    <dbReference type="NCBI Taxonomy" id="572546"/>
    <lineage>
        <taxon>Archaea</taxon>
        <taxon>Methanobacteriati</taxon>
        <taxon>Methanobacteriota</taxon>
        <taxon>Archaeoglobi</taxon>
        <taxon>Archaeoglobales</taxon>
        <taxon>Archaeoglobaceae</taxon>
        <taxon>Archaeoglobus</taxon>
    </lineage>
</organism>
<reference evidence="6 7" key="1">
    <citation type="journal article" date="2010" name="Stand. Genomic Sci.">
        <title>Complete genome sequence of Archaeoglobus profundus type strain (AV18).</title>
        <authorList>
            <person name="von Jan M."/>
            <person name="Lapidus A."/>
            <person name="Del Rio T.G."/>
            <person name="Copeland A."/>
            <person name="Tice H."/>
            <person name="Cheng J.F."/>
            <person name="Lucas S."/>
            <person name="Chen F."/>
            <person name="Nolan M."/>
            <person name="Goodwin L."/>
            <person name="Han C."/>
            <person name="Pitluck S."/>
            <person name="Liolios K."/>
            <person name="Ivanova N."/>
            <person name="Mavromatis K."/>
            <person name="Ovchinnikova G."/>
            <person name="Chertkov O."/>
            <person name="Pati A."/>
            <person name="Chen A."/>
            <person name="Palaniappan K."/>
            <person name="Land M."/>
            <person name="Hauser L."/>
            <person name="Chang Y.J."/>
            <person name="Jeffries C.D."/>
            <person name="Saunders E."/>
            <person name="Brettin T."/>
            <person name="Detter J.C."/>
            <person name="Chain P."/>
            <person name="Eichinger K."/>
            <person name="Huber H."/>
            <person name="Spring S."/>
            <person name="Rohde M."/>
            <person name="Goker M."/>
            <person name="Wirth R."/>
            <person name="Woyke T."/>
            <person name="Bristow J."/>
            <person name="Eisen J.A."/>
            <person name="Markowitz V."/>
            <person name="Hugenholtz P."/>
            <person name="Kyrpides N.C."/>
            <person name="Klenk H.P."/>
        </authorList>
    </citation>
    <scope>NUCLEOTIDE SEQUENCE [LARGE SCALE GENOMIC DNA]</scope>
    <source>
        <strain evidence="7">DSM 5631 / JCM 9629 / NBRC 100127 / Av18</strain>
    </source>
</reference>
<comment type="function">
    <text evidence="4">Could be responsible for synthesis of pseudouridine from uracil-13 in transfer RNAs.</text>
</comment>
<evidence type="ECO:0000256" key="1">
    <source>
        <dbReference type="ARBA" id="ARBA00007953"/>
    </source>
</evidence>
<dbReference type="KEGG" id="apo:Arcpr_0468"/>
<feature type="domain" description="TRUD" evidence="5">
    <location>
        <begin position="163"/>
        <end position="388"/>
    </location>
</feature>
<dbReference type="Gene3D" id="3.30.70.3160">
    <property type="match status" value="1"/>
</dbReference>
<feature type="active site" description="Nucleophile" evidence="4">
    <location>
        <position position="87"/>
    </location>
</feature>
<dbReference type="SUPFAM" id="SSF55120">
    <property type="entry name" value="Pseudouridine synthase"/>
    <property type="match status" value="1"/>
</dbReference>
<evidence type="ECO:0000256" key="4">
    <source>
        <dbReference type="HAMAP-Rule" id="MF_01082"/>
    </source>
</evidence>
<evidence type="ECO:0000256" key="3">
    <source>
        <dbReference type="ARBA" id="ARBA00023235"/>
    </source>
</evidence>
<dbReference type="eggNOG" id="arCOG04252">
    <property type="taxonomic scope" value="Archaea"/>
</dbReference>
<dbReference type="HOGENOM" id="CLU_005281_4_1_2"/>
<evidence type="ECO:0000259" key="5">
    <source>
        <dbReference type="PROSITE" id="PS50984"/>
    </source>
</evidence>
<comment type="catalytic activity">
    <reaction evidence="4">
        <text>uridine(13) in tRNA = pseudouridine(13) in tRNA</text>
        <dbReference type="Rhea" id="RHEA:42540"/>
        <dbReference type="Rhea" id="RHEA-COMP:10105"/>
        <dbReference type="Rhea" id="RHEA-COMP:10106"/>
        <dbReference type="ChEBI" id="CHEBI:65314"/>
        <dbReference type="ChEBI" id="CHEBI:65315"/>
        <dbReference type="EC" id="5.4.99.27"/>
    </reaction>
</comment>
<dbReference type="InterPro" id="IPR042214">
    <property type="entry name" value="TruD_catalytic"/>
</dbReference>
<name>D2RGV9_ARCPA</name>
<dbReference type="Gene3D" id="1.10.1510.30">
    <property type="match status" value="1"/>
</dbReference>
<evidence type="ECO:0000313" key="7">
    <source>
        <dbReference type="Proteomes" id="UP000001901"/>
    </source>
</evidence>
<protein>
    <recommendedName>
        <fullName evidence="4">Probable tRNA pseudouridine synthase D</fullName>
        <ecNumber evidence="4">5.4.99.27</ecNumber>
    </recommendedName>
    <alternativeName>
        <fullName evidence="4">tRNA pseudouridine(13) synthase</fullName>
    </alternativeName>
    <alternativeName>
        <fullName evidence="4">tRNA pseudouridylate synthase D</fullName>
    </alternativeName>
    <alternativeName>
        <fullName evidence="4">tRNA-uridine isomerase D</fullName>
    </alternativeName>
</protein>
<dbReference type="GO" id="GO:0003723">
    <property type="term" value="F:RNA binding"/>
    <property type="evidence" value="ECO:0007669"/>
    <property type="project" value="InterPro"/>
</dbReference>
<accession>D2RGV9</accession>
<dbReference type="GO" id="GO:0031119">
    <property type="term" value="P:tRNA pseudouridine synthesis"/>
    <property type="evidence" value="ECO:0007669"/>
    <property type="project" value="UniProtKB-UniRule"/>
</dbReference>
<dbReference type="InterPro" id="IPR011760">
    <property type="entry name" value="PsdUridine_synth_TruD_insert"/>
</dbReference>
<proteinExistence type="inferred from homology"/>
<dbReference type="OrthoDB" id="1798at2157"/>
<dbReference type="InterPro" id="IPR020119">
    <property type="entry name" value="PsdUridine_synth_TruD_CS"/>
</dbReference>
<dbReference type="InterPro" id="IPR001656">
    <property type="entry name" value="PsdUridine_synth_TruD"/>
</dbReference>
<dbReference type="NCBIfam" id="TIGR00094">
    <property type="entry name" value="tRNA_TruD_broad"/>
    <property type="match status" value="1"/>
</dbReference>
<evidence type="ECO:0000256" key="2">
    <source>
        <dbReference type="ARBA" id="ARBA00022694"/>
    </source>
</evidence>
<dbReference type="PROSITE" id="PS50984">
    <property type="entry name" value="TRUD"/>
    <property type="match status" value="1"/>
</dbReference>
<dbReference type="EMBL" id="CP001857">
    <property type="protein sequence ID" value="ADB57534.1"/>
    <property type="molecule type" value="Genomic_DNA"/>
</dbReference>
<dbReference type="PANTHER" id="PTHR13326">
    <property type="entry name" value="TRNA PSEUDOURIDINE SYNTHASE D"/>
    <property type="match status" value="1"/>
</dbReference>
<gene>
    <name evidence="4" type="primary">truD</name>
    <name evidence="6" type="ordered locus">Arcpr_0468</name>
</gene>
<keyword evidence="3 4" id="KW-0413">Isomerase</keyword>
<keyword evidence="2 4" id="KW-0819">tRNA processing</keyword>
<dbReference type="PROSITE" id="PS01268">
    <property type="entry name" value="UPF0024"/>
    <property type="match status" value="1"/>
</dbReference>
<dbReference type="EC" id="5.4.99.27" evidence="4"/>
<comment type="similarity">
    <text evidence="1 4">Belongs to the pseudouridine synthase TruD family.</text>
</comment>
<dbReference type="PANTHER" id="PTHR13326:SF21">
    <property type="entry name" value="PSEUDOURIDYLATE SYNTHASE PUS7L"/>
    <property type="match status" value="1"/>
</dbReference>
<dbReference type="PIRSF" id="PIRSF037016">
    <property type="entry name" value="Pseudouridin_synth_euk_prd"/>
    <property type="match status" value="1"/>
</dbReference>
<dbReference type="Gene3D" id="3.30.2350.20">
    <property type="entry name" value="TruD, catalytic domain"/>
    <property type="match status" value="1"/>
</dbReference>